<organism evidence="2 3">
    <name type="scientific">Heracleum sosnowskyi</name>
    <dbReference type="NCBI Taxonomy" id="360622"/>
    <lineage>
        <taxon>Eukaryota</taxon>
        <taxon>Viridiplantae</taxon>
        <taxon>Streptophyta</taxon>
        <taxon>Embryophyta</taxon>
        <taxon>Tracheophyta</taxon>
        <taxon>Spermatophyta</taxon>
        <taxon>Magnoliopsida</taxon>
        <taxon>eudicotyledons</taxon>
        <taxon>Gunneridae</taxon>
        <taxon>Pentapetalae</taxon>
        <taxon>asterids</taxon>
        <taxon>campanulids</taxon>
        <taxon>Apiales</taxon>
        <taxon>Apiaceae</taxon>
        <taxon>Apioideae</taxon>
        <taxon>apioid superclade</taxon>
        <taxon>Tordylieae</taxon>
        <taxon>Tordyliinae</taxon>
        <taxon>Heracleum</taxon>
    </lineage>
</organism>
<sequence>MNSDASSSQHFSSRLLQEDISNCQHNSPLGLRLDKTQSFISLVESKLSKTRKSPAKMDSEKLKASNLSATFVKIGNWEVLARHEGHVVAKCYYAKKKIVWEILEGALKRKIEIHWADIIGINAVIKDNECGILLIELGNPPAYYREFDPMPRKHTVWQQASDFTGGQAPLHRRHLLIFPPGVLDRHYEKLLQFDKRLFDLSQKPFPTQKNQYFYSNIHGYTPYPSNFTENNILSFNVQYDLAKFPILHGDQNYKQTSHHGIVDMSSPISVMDFPMDVAERNCQLENQGTVSSTPSVNIIPGQSSRPMDLQDSGYTYQDYQHRAYGVELGMAVGNGGIPITEIEQHLLGEFELVGTDEAALLARVRSLDSFLQLDVGNPTNFTNKNSIIASQMISENGYFGYCPGTTVEVHPYDNVGMPLNPSNDPSSSDDLLPVHECHWP</sequence>
<dbReference type="PANTHER" id="PTHR33494">
    <property type="entry name" value="OS02G0793800 PROTEIN"/>
    <property type="match status" value="1"/>
</dbReference>
<protein>
    <recommendedName>
        <fullName evidence="1">TRF2/HOY1 PH-like domain-containing protein</fullName>
    </recommendedName>
</protein>
<dbReference type="EMBL" id="JAUIZM010000001">
    <property type="protein sequence ID" value="KAK1401780.1"/>
    <property type="molecule type" value="Genomic_DNA"/>
</dbReference>
<gene>
    <name evidence="2" type="ORF">POM88_001385</name>
</gene>
<feature type="domain" description="TRF2/HOY1 PH-like" evidence="1">
    <location>
        <begin position="66"/>
        <end position="184"/>
    </location>
</feature>
<evidence type="ECO:0000313" key="2">
    <source>
        <dbReference type="EMBL" id="KAK1401780.1"/>
    </source>
</evidence>
<keyword evidence="3" id="KW-1185">Reference proteome</keyword>
<evidence type="ECO:0000313" key="3">
    <source>
        <dbReference type="Proteomes" id="UP001237642"/>
    </source>
</evidence>
<evidence type="ECO:0000259" key="1">
    <source>
        <dbReference type="Pfam" id="PF24818"/>
    </source>
</evidence>
<dbReference type="AlphaFoldDB" id="A0AAD8JC09"/>
<comment type="caution">
    <text evidence="2">The sequence shown here is derived from an EMBL/GenBank/DDBJ whole genome shotgun (WGS) entry which is preliminary data.</text>
</comment>
<proteinExistence type="predicted"/>
<reference evidence="2" key="1">
    <citation type="submission" date="2023-02" db="EMBL/GenBank/DDBJ databases">
        <title>Genome of toxic invasive species Heracleum sosnowskyi carries increased number of genes despite the absence of recent whole-genome duplications.</title>
        <authorList>
            <person name="Schelkunov M."/>
            <person name="Shtratnikova V."/>
            <person name="Makarenko M."/>
            <person name="Klepikova A."/>
            <person name="Omelchenko D."/>
            <person name="Novikova G."/>
            <person name="Obukhova E."/>
            <person name="Bogdanov V."/>
            <person name="Penin A."/>
            <person name="Logacheva M."/>
        </authorList>
    </citation>
    <scope>NUCLEOTIDE SEQUENCE</scope>
    <source>
        <strain evidence="2">Hsosn_3</strain>
        <tissue evidence="2">Leaf</tissue>
    </source>
</reference>
<dbReference type="Proteomes" id="UP001237642">
    <property type="component" value="Unassembled WGS sequence"/>
</dbReference>
<dbReference type="Pfam" id="PF24818">
    <property type="entry name" value="PH_TRF2_HOY1"/>
    <property type="match status" value="1"/>
</dbReference>
<name>A0AAD8JC09_9APIA</name>
<reference evidence="2" key="2">
    <citation type="submission" date="2023-05" db="EMBL/GenBank/DDBJ databases">
        <authorList>
            <person name="Schelkunov M.I."/>
        </authorList>
    </citation>
    <scope>NUCLEOTIDE SEQUENCE</scope>
    <source>
        <strain evidence="2">Hsosn_3</strain>
        <tissue evidence="2">Leaf</tissue>
    </source>
</reference>
<dbReference type="PANTHER" id="PTHR33494:SF5">
    <property type="entry name" value="F10A16.6 PROTEIN"/>
    <property type="match status" value="1"/>
</dbReference>
<accession>A0AAD8JC09</accession>
<dbReference type="InterPro" id="IPR057939">
    <property type="entry name" value="TRF2_HOY1_PH"/>
</dbReference>